<organism evidence="2 3">
    <name type="scientific">Paramecium sonneborni</name>
    <dbReference type="NCBI Taxonomy" id="65129"/>
    <lineage>
        <taxon>Eukaryota</taxon>
        <taxon>Sar</taxon>
        <taxon>Alveolata</taxon>
        <taxon>Ciliophora</taxon>
        <taxon>Intramacronucleata</taxon>
        <taxon>Oligohymenophorea</taxon>
        <taxon>Peniculida</taxon>
        <taxon>Parameciidae</taxon>
        <taxon>Paramecium</taxon>
    </lineage>
</organism>
<sequence length="41" mass="4828">MITMVQKMVSGLIQVLMLTILFKQLIAVIIRMEKYKIYGLR</sequence>
<evidence type="ECO:0000313" key="2">
    <source>
        <dbReference type="EMBL" id="CAD8087080.1"/>
    </source>
</evidence>
<protein>
    <submittedName>
        <fullName evidence="2">Uncharacterized protein</fullName>
    </submittedName>
</protein>
<evidence type="ECO:0000313" key="3">
    <source>
        <dbReference type="Proteomes" id="UP000692954"/>
    </source>
</evidence>
<gene>
    <name evidence="2" type="ORF">PSON_ATCC_30995.1.T0510001</name>
</gene>
<name>A0A8S1N3Q1_9CILI</name>
<dbReference type="Proteomes" id="UP000692954">
    <property type="component" value="Unassembled WGS sequence"/>
</dbReference>
<dbReference type="AlphaFoldDB" id="A0A8S1N3Q1"/>
<accession>A0A8S1N3Q1</accession>
<keyword evidence="1" id="KW-0472">Membrane</keyword>
<feature type="transmembrane region" description="Helical" evidence="1">
    <location>
        <begin position="12"/>
        <end position="32"/>
    </location>
</feature>
<dbReference type="EMBL" id="CAJJDN010000051">
    <property type="protein sequence ID" value="CAD8087080.1"/>
    <property type="molecule type" value="Genomic_DNA"/>
</dbReference>
<keyword evidence="1" id="KW-1133">Transmembrane helix</keyword>
<comment type="caution">
    <text evidence="2">The sequence shown here is derived from an EMBL/GenBank/DDBJ whole genome shotgun (WGS) entry which is preliminary data.</text>
</comment>
<reference evidence="2" key="1">
    <citation type="submission" date="2021-01" db="EMBL/GenBank/DDBJ databases">
        <authorList>
            <consortium name="Genoscope - CEA"/>
            <person name="William W."/>
        </authorList>
    </citation>
    <scope>NUCLEOTIDE SEQUENCE</scope>
</reference>
<keyword evidence="1" id="KW-0812">Transmembrane</keyword>
<proteinExistence type="predicted"/>
<evidence type="ECO:0000256" key="1">
    <source>
        <dbReference type="SAM" id="Phobius"/>
    </source>
</evidence>
<keyword evidence="3" id="KW-1185">Reference proteome</keyword>